<dbReference type="InterPro" id="IPR036236">
    <property type="entry name" value="Znf_C2H2_sf"/>
</dbReference>
<accession>A0A6P3XXS4</accession>
<organism evidence="12 13">
    <name type="scientific">Dinoponera quadriceps</name>
    <name type="common">South American ant</name>
    <dbReference type="NCBI Taxonomy" id="609295"/>
    <lineage>
        <taxon>Eukaryota</taxon>
        <taxon>Metazoa</taxon>
        <taxon>Ecdysozoa</taxon>
        <taxon>Arthropoda</taxon>
        <taxon>Hexapoda</taxon>
        <taxon>Insecta</taxon>
        <taxon>Pterygota</taxon>
        <taxon>Neoptera</taxon>
        <taxon>Endopterygota</taxon>
        <taxon>Hymenoptera</taxon>
        <taxon>Apocrita</taxon>
        <taxon>Aculeata</taxon>
        <taxon>Formicoidea</taxon>
        <taxon>Formicidae</taxon>
        <taxon>Ponerinae</taxon>
        <taxon>Ponerini</taxon>
        <taxon>Dinoponera</taxon>
    </lineage>
</organism>
<keyword evidence="7" id="KW-0238">DNA-binding</keyword>
<dbReference type="OrthoDB" id="3214149at2759"/>
<dbReference type="InterPro" id="IPR056436">
    <property type="entry name" value="Znf-C2H2_ZIC1-5/GLI1-3-like"/>
</dbReference>
<name>A0A6P3XXS4_DINQU</name>
<dbReference type="GO" id="GO:0000978">
    <property type="term" value="F:RNA polymerase II cis-regulatory region sequence-specific DNA binding"/>
    <property type="evidence" value="ECO:0007669"/>
    <property type="project" value="TreeGrafter"/>
</dbReference>
<sequence>MNGYLDGVPAHPLSNLSLKLSPSGTTGGSSDIGIQPAPDEASSQQHHHHFHHQAYPSHHPHTATHVTPHMGHHMTHHPSYTREFLLRREHEFSTASPATPESGLGLFPQLHHDSTAATMQQFPHHPGQHPLTAGHYAAHYPQDSRLPPPQYIAASHLTSSSIHHQQHPVVGHGHPPFMRYVRTNCAGGGGGGGPIGAVAVAGGQRQDMSCMWMDQDGPSKSICGKSFNSLHDIVTHLTVEHVGGPECTTHACYWQGCSRNGRAFKAKYKLVNHIRVHTGEKPFPCPYPNCGKVFARSENLKIHKRTHTGEKPFKCEYSGCDRRFANSSDRKKHSHVHTSDKPYNCRVSGCDKSYTHPSSLRKHMKIHGVSMNEGKVGGGYDSDGDESTSSGGSLSVTGHTESPQPPPVVPVAPTTTTTPSNAAPPTSHLSARSAELGNWYVCQPSATASQHSPLPGPPPPHHLSHFTQILHHQATAY</sequence>
<dbReference type="GO" id="GO:0005634">
    <property type="term" value="C:nucleus"/>
    <property type="evidence" value="ECO:0007669"/>
    <property type="project" value="UniProtKB-SubCell"/>
</dbReference>
<feature type="compositionally biased region" description="Low complexity" evidence="10">
    <location>
        <begin position="411"/>
        <end position="427"/>
    </location>
</feature>
<keyword evidence="3" id="KW-0479">Metal-binding</keyword>
<dbReference type="AlphaFoldDB" id="A0A6P3XXS4"/>
<dbReference type="PROSITE" id="PS00028">
    <property type="entry name" value="ZINC_FINGER_C2H2_1"/>
    <property type="match status" value="3"/>
</dbReference>
<evidence type="ECO:0000256" key="1">
    <source>
        <dbReference type="ARBA" id="ARBA00004123"/>
    </source>
</evidence>
<dbReference type="InterPro" id="IPR041643">
    <property type="entry name" value="Znf_ZIC"/>
</dbReference>
<keyword evidence="8" id="KW-0539">Nucleus</keyword>
<gene>
    <name evidence="13" type="primary">LOC106748934</name>
</gene>
<feature type="domain" description="C2H2-type" evidence="11">
    <location>
        <begin position="283"/>
        <end position="312"/>
    </location>
</feature>
<dbReference type="Pfam" id="PF18366">
    <property type="entry name" value="zf_ZIC"/>
    <property type="match status" value="1"/>
</dbReference>
<dbReference type="SMART" id="SM00355">
    <property type="entry name" value="ZnF_C2H2"/>
    <property type="match status" value="5"/>
</dbReference>
<evidence type="ECO:0000259" key="11">
    <source>
        <dbReference type="PROSITE" id="PS50157"/>
    </source>
</evidence>
<evidence type="ECO:0000313" key="13">
    <source>
        <dbReference type="RefSeq" id="XP_014483370.1"/>
    </source>
</evidence>
<dbReference type="KEGG" id="dqu:106748934"/>
<evidence type="ECO:0000256" key="3">
    <source>
        <dbReference type="ARBA" id="ARBA00022723"/>
    </source>
</evidence>
<keyword evidence="6" id="KW-0862">Zinc</keyword>
<dbReference type="FunFam" id="3.30.160.60:FF:000039">
    <property type="entry name" value="Zinc finger protein ZIC 1"/>
    <property type="match status" value="1"/>
</dbReference>
<dbReference type="GO" id="GO:0008270">
    <property type="term" value="F:zinc ion binding"/>
    <property type="evidence" value="ECO:0007669"/>
    <property type="project" value="UniProtKB-KW"/>
</dbReference>
<dbReference type="InterPro" id="IPR043359">
    <property type="entry name" value="GLI-like"/>
</dbReference>
<feature type="domain" description="C2H2-type" evidence="11">
    <location>
        <begin position="343"/>
        <end position="367"/>
    </location>
</feature>
<dbReference type="PANTHER" id="PTHR45718">
    <property type="entry name" value="TRANSCRIPTIONAL ACTIVATOR CUBITUS INTERRUPTUS"/>
    <property type="match status" value="1"/>
</dbReference>
<dbReference type="InterPro" id="IPR013087">
    <property type="entry name" value="Znf_C2H2_type"/>
</dbReference>
<evidence type="ECO:0000256" key="8">
    <source>
        <dbReference type="ARBA" id="ARBA00023242"/>
    </source>
</evidence>
<dbReference type="PROSITE" id="PS50157">
    <property type="entry name" value="ZINC_FINGER_C2H2_2"/>
    <property type="match status" value="4"/>
</dbReference>
<feature type="region of interest" description="Disordered" evidence="10">
    <location>
        <begin position="14"/>
        <end position="76"/>
    </location>
</feature>
<dbReference type="RefSeq" id="XP_014483370.1">
    <property type="nucleotide sequence ID" value="XM_014627884.1"/>
</dbReference>
<evidence type="ECO:0000256" key="6">
    <source>
        <dbReference type="ARBA" id="ARBA00022833"/>
    </source>
</evidence>
<dbReference type="PANTHER" id="PTHR45718:SF8">
    <property type="entry name" value="GLIS FAMILY ZINC FINGER 2"/>
    <property type="match status" value="1"/>
</dbReference>
<evidence type="ECO:0000313" key="12">
    <source>
        <dbReference type="Proteomes" id="UP000515204"/>
    </source>
</evidence>
<evidence type="ECO:0000256" key="10">
    <source>
        <dbReference type="SAM" id="MobiDB-lite"/>
    </source>
</evidence>
<evidence type="ECO:0000256" key="4">
    <source>
        <dbReference type="ARBA" id="ARBA00022737"/>
    </source>
</evidence>
<dbReference type="SUPFAM" id="SSF57667">
    <property type="entry name" value="beta-beta-alpha zinc fingers"/>
    <property type="match status" value="2"/>
</dbReference>
<dbReference type="FunFam" id="3.30.160.60:FF:001330">
    <property type="entry name" value="Zinc finger protein ZIC 4"/>
    <property type="match status" value="1"/>
</dbReference>
<dbReference type="Pfam" id="PF23561">
    <property type="entry name" value="zf-C2H2_15"/>
    <property type="match status" value="1"/>
</dbReference>
<keyword evidence="5 9" id="KW-0863">Zinc-finger</keyword>
<reference evidence="13" key="1">
    <citation type="submission" date="2025-08" db="UniProtKB">
        <authorList>
            <consortium name="RefSeq"/>
        </authorList>
    </citation>
    <scope>IDENTIFICATION</scope>
</reference>
<feature type="domain" description="C2H2-type" evidence="11">
    <location>
        <begin position="313"/>
        <end position="342"/>
    </location>
</feature>
<dbReference type="GeneID" id="106748934"/>
<evidence type="ECO:0000256" key="2">
    <source>
        <dbReference type="ARBA" id="ARBA00010831"/>
    </source>
</evidence>
<feature type="domain" description="C2H2-type" evidence="11">
    <location>
        <begin position="255"/>
        <end position="282"/>
    </location>
</feature>
<dbReference type="GO" id="GO:0000981">
    <property type="term" value="F:DNA-binding transcription factor activity, RNA polymerase II-specific"/>
    <property type="evidence" value="ECO:0007669"/>
    <property type="project" value="TreeGrafter"/>
</dbReference>
<feature type="compositionally biased region" description="Basic residues" evidence="10">
    <location>
        <begin position="45"/>
        <end position="62"/>
    </location>
</feature>
<proteinExistence type="inferred from homology"/>
<dbReference type="Proteomes" id="UP000515204">
    <property type="component" value="Unplaced"/>
</dbReference>
<keyword evidence="12" id="KW-1185">Reference proteome</keyword>
<feature type="region of interest" description="Disordered" evidence="10">
    <location>
        <begin position="371"/>
        <end position="429"/>
    </location>
</feature>
<protein>
    <submittedName>
        <fullName evidence="13">Zinc finger protein ZIC 4</fullName>
    </submittedName>
</protein>
<evidence type="ECO:0000256" key="9">
    <source>
        <dbReference type="PROSITE-ProRule" id="PRU00042"/>
    </source>
</evidence>
<feature type="compositionally biased region" description="Low complexity" evidence="10">
    <location>
        <begin position="14"/>
        <end position="24"/>
    </location>
</feature>
<dbReference type="Pfam" id="PF00096">
    <property type="entry name" value="zf-C2H2"/>
    <property type="match status" value="2"/>
</dbReference>
<dbReference type="FunFam" id="3.30.160.60:FF:000041">
    <property type="entry name" value="Zinc finger protein ZIC 1"/>
    <property type="match status" value="1"/>
</dbReference>
<dbReference type="Gene3D" id="3.30.160.60">
    <property type="entry name" value="Classic Zinc Finger"/>
    <property type="match status" value="4"/>
</dbReference>
<keyword evidence="4" id="KW-0677">Repeat</keyword>
<comment type="subcellular location">
    <subcellularLocation>
        <location evidence="1">Nucleus</location>
    </subcellularLocation>
</comment>
<comment type="similarity">
    <text evidence="2">Belongs to the GLI C2H2-type zinc-finger protein family.</text>
</comment>
<dbReference type="FunFam" id="3.30.160.60:FF:000035">
    <property type="entry name" value="Zinc finger protein ZIC 1"/>
    <property type="match status" value="1"/>
</dbReference>
<evidence type="ECO:0000256" key="5">
    <source>
        <dbReference type="ARBA" id="ARBA00022771"/>
    </source>
</evidence>
<evidence type="ECO:0000256" key="7">
    <source>
        <dbReference type="ARBA" id="ARBA00023125"/>
    </source>
</evidence>